<protein>
    <submittedName>
        <fullName evidence="2">ATP synthase archaeal, H subunit</fullName>
    </submittedName>
</protein>
<keyword evidence="3" id="KW-1185">Reference proteome</keyword>
<dbReference type="OrthoDB" id="8556561at2"/>
<proteinExistence type="predicted"/>
<sequence length="574" mass="64381">MTSLGFHFGALSSITGQRTQDLQQLAQQREPDASGINSERNRGLIGFTGRSVVITPAELLFDPNLNDSDRIYWCALRLMCQEGSNSVNIMPDQNELAERLGKTRYMIIVYNKMLRATRWITQVEALRQNNIPTRYSYAIHEHPIDLEEVLLIDSEYKDFIQKEAIREKNAPRLSQYCQRIVKQLGIKDSSIVSLPHIDNIVPAVEFIQQPDIENTAAAVEFIQQAESPAVDFIQQAESPAVEFIQQAERPAVEFIQQAERPAVEFTQQAESPAVEFIQQAESSAVEFIQQAESPAVDFIQQAESPAVEFIQQRDDSLLETGDIYKRARDAQADPLRAGAPTQIGINKIKDFINTHPSIQGRGYGGREGLEGTDGNPSPPTSESPFAWLHEAPFSRLIPALEEKFGRKGTHALFNRIKLGEYRFRDQPFRYRADPDDAAVILVSLLDRDVKSPLAFIDGLLWRAAQGELIWQEGQLLHWRRLTGEKNKPTEQTGILPDGTWLEGISGTRYCIEDGTIWSVAAWEALQNGAAARGEPIPESADKRDGLNTVGINLIRDCMHLLVAGKLRVIDRGQE</sequence>
<accession>A0A380MJ12</accession>
<organism evidence="2 3">
    <name type="scientific">Suttonella indologenes</name>
    <dbReference type="NCBI Taxonomy" id="13276"/>
    <lineage>
        <taxon>Bacteria</taxon>
        <taxon>Pseudomonadati</taxon>
        <taxon>Pseudomonadota</taxon>
        <taxon>Gammaproteobacteria</taxon>
        <taxon>Cardiobacteriales</taxon>
        <taxon>Cardiobacteriaceae</taxon>
        <taxon>Suttonella</taxon>
    </lineage>
</organism>
<dbReference type="EMBL" id="UHIA01000002">
    <property type="protein sequence ID" value="SUO90222.1"/>
    <property type="molecule type" value="Genomic_DNA"/>
</dbReference>
<reference evidence="2 3" key="1">
    <citation type="submission" date="2018-06" db="EMBL/GenBank/DDBJ databases">
        <authorList>
            <consortium name="Pathogen Informatics"/>
            <person name="Doyle S."/>
        </authorList>
    </citation>
    <scope>NUCLEOTIDE SEQUENCE [LARGE SCALE GENOMIC DNA]</scope>
    <source>
        <strain evidence="2 3">NCTC10717</strain>
    </source>
</reference>
<gene>
    <name evidence="2" type="ORF">NCTC10717_00017</name>
</gene>
<evidence type="ECO:0000256" key="1">
    <source>
        <dbReference type="SAM" id="MobiDB-lite"/>
    </source>
</evidence>
<name>A0A380MJ12_9GAMM</name>
<evidence type="ECO:0000313" key="2">
    <source>
        <dbReference type="EMBL" id="SUO90222.1"/>
    </source>
</evidence>
<dbReference type="RefSeq" id="WP_115217360.1">
    <property type="nucleotide sequence ID" value="NZ_UHIA01000002.1"/>
</dbReference>
<feature type="region of interest" description="Disordered" evidence="1">
    <location>
        <begin position="357"/>
        <end position="382"/>
    </location>
</feature>
<dbReference type="AlphaFoldDB" id="A0A380MJ12"/>
<dbReference type="Proteomes" id="UP000254575">
    <property type="component" value="Unassembled WGS sequence"/>
</dbReference>
<evidence type="ECO:0000313" key="3">
    <source>
        <dbReference type="Proteomes" id="UP000254575"/>
    </source>
</evidence>